<evidence type="ECO:0000313" key="1">
    <source>
        <dbReference type="EMBL" id="MUN39640.1"/>
    </source>
</evidence>
<protein>
    <submittedName>
        <fullName evidence="1">Uncharacterized protein</fullName>
    </submittedName>
</protein>
<reference evidence="1 2" key="1">
    <citation type="submission" date="2019-11" db="EMBL/GenBank/DDBJ databases">
        <authorList>
            <person name="Cao P."/>
        </authorList>
    </citation>
    <scope>NUCLEOTIDE SEQUENCE [LARGE SCALE GENOMIC DNA]</scope>
    <source>
        <strain evidence="1 2">NEAU-AAG5</strain>
    </source>
</reference>
<proteinExistence type="predicted"/>
<sequence>MGEMAVVHRENGERGTLLDAVMACTVHDSILDAPRMDVGIEAGAEVEVEAA</sequence>
<dbReference type="AlphaFoldDB" id="A0A7K1L5E3"/>
<gene>
    <name evidence="1" type="ORF">GNZ18_24025</name>
</gene>
<organism evidence="1 2">
    <name type="scientific">Actinomadura litoris</name>
    <dbReference type="NCBI Taxonomy" id="2678616"/>
    <lineage>
        <taxon>Bacteria</taxon>
        <taxon>Bacillati</taxon>
        <taxon>Actinomycetota</taxon>
        <taxon>Actinomycetes</taxon>
        <taxon>Streptosporangiales</taxon>
        <taxon>Thermomonosporaceae</taxon>
        <taxon>Actinomadura</taxon>
    </lineage>
</organism>
<name>A0A7K1L5E3_9ACTN</name>
<evidence type="ECO:0000313" key="2">
    <source>
        <dbReference type="Proteomes" id="UP000432015"/>
    </source>
</evidence>
<dbReference type="Proteomes" id="UP000432015">
    <property type="component" value="Unassembled WGS sequence"/>
</dbReference>
<keyword evidence="2" id="KW-1185">Reference proteome</keyword>
<comment type="caution">
    <text evidence="1">The sequence shown here is derived from an EMBL/GenBank/DDBJ whole genome shotgun (WGS) entry which is preliminary data.</text>
</comment>
<accession>A0A7K1L5E3</accession>
<dbReference type="RefSeq" id="WP_156218769.1">
    <property type="nucleotide sequence ID" value="NZ_WOFH01000008.1"/>
</dbReference>
<dbReference type="EMBL" id="WOFH01000008">
    <property type="protein sequence ID" value="MUN39640.1"/>
    <property type="molecule type" value="Genomic_DNA"/>
</dbReference>